<feature type="signal peptide" evidence="3">
    <location>
        <begin position="1"/>
        <end position="20"/>
    </location>
</feature>
<dbReference type="SUPFAM" id="SSF52058">
    <property type="entry name" value="L domain-like"/>
    <property type="match status" value="1"/>
</dbReference>
<reference evidence="4" key="2">
    <citation type="submission" date="2022-10" db="EMBL/GenBank/DDBJ databases">
        <authorList>
            <consortium name="ENA_rothamsted_submissions"/>
            <consortium name="culmorum"/>
            <person name="King R."/>
        </authorList>
    </citation>
    <scope>NUCLEOTIDE SEQUENCE</scope>
</reference>
<accession>A0A9N9WIU2</accession>
<keyword evidence="2" id="KW-0677">Repeat</keyword>
<evidence type="ECO:0000256" key="1">
    <source>
        <dbReference type="ARBA" id="ARBA00022614"/>
    </source>
</evidence>
<organism evidence="4 5">
    <name type="scientific">Diatraea saccharalis</name>
    <name type="common">sugarcane borer</name>
    <dbReference type="NCBI Taxonomy" id="40085"/>
    <lineage>
        <taxon>Eukaryota</taxon>
        <taxon>Metazoa</taxon>
        <taxon>Ecdysozoa</taxon>
        <taxon>Arthropoda</taxon>
        <taxon>Hexapoda</taxon>
        <taxon>Insecta</taxon>
        <taxon>Pterygota</taxon>
        <taxon>Neoptera</taxon>
        <taxon>Endopterygota</taxon>
        <taxon>Lepidoptera</taxon>
        <taxon>Glossata</taxon>
        <taxon>Ditrysia</taxon>
        <taxon>Pyraloidea</taxon>
        <taxon>Crambidae</taxon>
        <taxon>Crambinae</taxon>
        <taxon>Diatraea</taxon>
    </lineage>
</organism>
<dbReference type="Pfam" id="PF13855">
    <property type="entry name" value="LRR_8"/>
    <property type="match status" value="2"/>
</dbReference>
<dbReference type="InterPro" id="IPR032675">
    <property type="entry name" value="LRR_dom_sf"/>
</dbReference>
<sequence>MQRAILVIALTIKYLLLIGAQPSCEYTGEKKQRDVICTADKSDYVLTRGLVSDNNKTTRVTLRNCKIIDVEFEAFYQMPALEYLDLSQNQIKNLKLGVLDGFNRLKFLNLSYNELEGFPLGLFDQKPNLEVLDLKGNSIVTLELGVFDKMKKLKHIDLSNNALLGREMNPNIFNQSTHIHIIDFSRNDMSDSKDNLLEVFIELDFLNLDRCQLNEVPIFATKPNLKTMKHLMLSTNNIRVINDSKIFMNLENLEILNLSYNVIESIAADVFTPLKKLKMIKLMNNRLTQIPDTLFRNIPNLNNVDLSHNLIEFVPVNAFRSSPIKHLNLADNRFSYLTDNFCLELKNSGGVLAKFYFNQNPWQCACLRDILNEVKNFGIVYNDVKYTGDEPVCVTKPNGFNCMRQMNENNYFIDLYYN</sequence>
<dbReference type="PANTHER" id="PTHR24366:SF96">
    <property type="entry name" value="LEUCINE RICH REPEAT CONTAINING 53"/>
    <property type="match status" value="1"/>
</dbReference>
<dbReference type="PRINTS" id="PR00019">
    <property type="entry name" value="LEURICHRPT"/>
</dbReference>
<reference evidence="4" key="1">
    <citation type="submission" date="2021-12" db="EMBL/GenBank/DDBJ databases">
        <authorList>
            <person name="King R."/>
        </authorList>
    </citation>
    <scope>NUCLEOTIDE SEQUENCE</scope>
</reference>
<evidence type="ECO:0000313" key="4">
    <source>
        <dbReference type="EMBL" id="CAG9794747.1"/>
    </source>
</evidence>
<keyword evidence="3" id="KW-0732">Signal</keyword>
<dbReference type="InterPro" id="IPR003591">
    <property type="entry name" value="Leu-rich_rpt_typical-subtyp"/>
</dbReference>
<dbReference type="Proteomes" id="UP001153714">
    <property type="component" value="Chromosome 7"/>
</dbReference>
<dbReference type="EMBL" id="OU893338">
    <property type="protein sequence ID" value="CAG9794747.1"/>
    <property type="molecule type" value="Genomic_DNA"/>
</dbReference>
<evidence type="ECO:0000313" key="5">
    <source>
        <dbReference type="Proteomes" id="UP001153714"/>
    </source>
</evidence>
<gene>
    <name evidence="4" type="ORF">DIATSA_LOCUS12099</name>
</gene>
<feature type="chain" id="PRO_5040389416" evidence="3">
    <location>
        <begin position="21"/>
        <end position="418"/>
    </location>
</feature>
<dbReference type="PANTHER" id="PTHR24366">
    <property type="entry name" value="IG(IMMUNOGLOBULIN) AND LRR(LEUCINE RICH REPEAT) DOMAINS"/>
    <property type="match status" value="1"/>
</dbReference>
<evidence type="ECO:0000256" key="2">
    <source>
        <dbReference type="ARBA" id="ARBA00022737"/>
    </source>
</evidence>
<dbReference type="InterPro" id="IPR026906">
    <property type="entry name" value="LRR_5"/>
</dbReference>
<protein>
    <submittedName>
        <fullName evidence="4">Uncharacterized protein</fullName>
    </submittedName>
</protein>
<dbReference type="Gene3D" id="3.80.10.10">
    <property type="entry name" value="Ribonuclease Inhibitor"/>
    <property type="match status" value="2"/>
</dbReference>
<dbReference type="SMART" id="SM00369">
    <property type="entry name" value="LRR_TYP"/>
    <property type="match status" value="8"/>
</dbReference>
<keyword evidence="5" id="KW-1185">Reference proteome</keyword>
<evidence type="ECO:0000256" key="3">
    <source>
        <dbReference type="SAM" id="SignalP"/>
    </source>
</evidence>
<dbReference type="InterPro" id="IPR001611">
    <property type="entry name" value="Leu-rich_rpt"/>
</dbReference>
<keyword evidence="1" id="KW-0433">Leucine-rich repeat</keyword>
<dbReference type="Pfam" id="PF13306">
    <property type="entry name" value="LRR_5"/>
    <property type="match status" value="1"/>
</dbReference>
<name>A0A9N9WIU2_9NEOP</name>
<proteinExistence type="predicted"/>
<dbReference type="OrthoDB" id="676979at2759"/>
<dbReference type="AlphaFoldDB" id="A0A9N9WIU2"/>